<feature type="signal peptide" evidence="1">
    <location>
        <begin position="1"/>
        <end position="19"/>
    </location>
</feature>
<dbReference type="EMBL" id="JBBBZM010000157">
    <property type="protein sequence ID" value="KAL0632685.1"/>
    <property type="molecule type" value="Genomic_DNA"/>
</dbReference>
<organism evidence="3 4">
    <name type="scientific">Discina gigas</name>
    <dbReference type="NCBI Taxonomy" id="1032678"/>
    <lineage>
        <taxon>Eukaryota</taxon>
        <taxon>Fungi</taxon>
        <taxon>Dikarya</taxon>
        <taxon>Ascomycota</taxon>
        <taxon>Pezizomycotina</taxon>
        <taxon>Pezizomycetes</taxon>
        <taxon>Pezizales</taxon>
        <taxon>Discinaceae</taxon>
        <taxon>Discina</taxon>
    </lineage>
</organism>
<dbReference type="PANTHER" id="PTHR28208">
    <property type="entry name" value="PHOSPHATIDATE PHOSPHATASE APP1"/>
    <property type="match status" value="1"/>
</dbReference>
<gene>
    <name evidence="3" type="ORF">Q9L58_008444</name>
</gene>
<proteinExistence type="predicted"/>
<dbReference type="InterPro" id="IPR052935">
    <property type="entry name" value="Mg2+_PAP"/>
</dbReference>
<dbReference type="Pfam" id="PF09949">
    <property type="entry name" value="APP1_cat"/>
    <property type="match status" value="1"/>
</dbReference>
<sequence>MAFKKVLLLSVVFAHQALSTPILEPRIFQTISTRDTAILFDAPAFQDPKNPNNYVASFRAFAFKNLVDISDVVDDLVDFIEGFGINIGNSLNILENHAQLFGAIGLPFKEIPVRIDGCSIQAELDETELLPNLGMLEQDLSVGTCKTGPLNAQVVLESPDTRKFQAVVFPSPPTGFGIISDIDDTIKISNVLDTVATIKSTFLEEPRFVPGMPDLYKSLKTSLQSPQFIYLSGSPFQLYPTLRQFINTNYQPGPILLQNLTFVNIPGVLNFIQGTPFDFKSERINTIHGWYPAKKFLSIGDSTQSDPEIYAAAFKRFGGNFIQCIWIRKVDGAANSNERFAAAFAGVPANKFRIFTDPAELMGINVAAGEC</sequence>
<evidence type="ECO:0000313" key="3">
    <source>
        <dbReference type="EMBL" id="KAL0632685.1"/>
    </source>
</evidence>
<evidence type="ECO:0000256" key="1">
    <source>
        <dbReference type="SAM" id="SignalP"/>
    </source>
</evidence>
<protein>
    <recommendedName>
        <fullName evidence="2">Phosphatidate phosphatase APP1 catalytic domain-containing protein</fullName>
    </recommendedName>
</protein>
<keyword evidence="1" id="KW-0732">Signal</keyword>
<dbReference type="InterPro" id="IPR019236">
    <property type="entry name" value="APP1_cat"/>
</dbReference>
<accession>A0ABR3G9R8</accession>
<name>A0ABR3G9R8_9PEZI</name>
<evidence type="ECO:0000259" key="2">
    <source>
        <dbReference type="Pfam" id="PF09949"/>
    </source>
</evidence>
<dbReference type="PANTHER" id="PTHR28208:SF1">
    <property type="entry name" value="FILAMENT ORGANIZATION PROTEIN APP1-LIKE, PUTATIVE (AFU_ORTHOLOGUE AFUA_1G06650)-RELATED"/>
    <property type="match status" value="1"/>
</dbReference>
<evidence type="ECO:0000313" key="4">
    <source>
        <dbReference type="Proteomes" id="UP001447188"/>
    </source>
</evidence>
<keyword evidence="4" id="KW-1185">Reference proteome</keyword>
<comment type="caution">
    <text evidence="3">The sequence shown here is derived from an EMBL/GenBank/DDBJ whole genome shotgun (WGS) entry which is preliminary data.</text>
</comment>
<dbReference type="Proteomes" id="UP001447188">
    <property type="component" value="Unassembled WGS sequence"/>
</dbReference>
<feature type="domain" description="Phosphatidate phosphatase APP1 catalytic" evidence="2">
    <location>
        <begin position="176"/>
        <end position="329"/>
    </location>
</feature>
<feature type="chain" id="PRO_5045949062" description="Phosphatidate phosphatase APP1 catalytic domain-containing protein" evidence="1">
    <location>
        <begin position="20"/>
        <end position="371"/>
    </location>
</feature>
<reference evidence="3 4" key="1">
    <citation type="submission" date="2024-02" db="EMBL/GenBank/DDBJ databases">
        <title>Discinaceae phylogenomics.</title>
        <authorList>
            <person name="Dirks A.C."/>
            <person name="James T.Y."/>
        </authorList>
    </citation>
    <scope>NUCLEOTIDE SEQUENCE [LARGE SCALE GENOMIC DNA]</scope>
    <source>
        <strain evidence="3 4">ACD0624</strain>
    </source>
</reference>